<evidence type="ECO:0000259" key="2">
    <source>
        <dbReference type="PROSITE" id="PS50943"/>
    </source>
</evidence>
<keyword evidence="4" id="KW-1185">Reference proteome</keyword>
<dbReference type="PROSITE" id="PS50943">
    <property type="entry name" value="HTH_CROC1"/>
    <property type="match status" value="1"/>
</dbReference>
<gene>
    <name evidence="3" type="ORF">FSZ31_04290</name>
</gene>
<dbReference type="RefSeq" id="WP_147121783.1">
    <property type="nucleotide sequence ID" value="NZ_VOPY01000001.1"/>
</dbReference>
<dbReference type="Proteomes" id="UP000321129">
    <property type="component" value="Unassembled WGS sequence"/>
</dbReference>
<dbReference type="EMBL" id="VOPY01000001">
    <property type="protein sequence ID" value="TXC73946.1"/>
    <property type="molecule type" value="Genomic_DNA"/>
</dbReference>
<organism evidence="3 4">
    <name type="scientific">Flavisphingopyxis soli</name>
    <dbReference type="NCBI Taxonomy" id="2601267"/>
    <lineage>
        <taxon>Bacteria</taxon>
        <taxon>Pseudomonadati</taxon>
        <taxon>Pseudomonadota</taxon>
        <taxon>Alphaproteobacteria</taxon>
        <taxon>Sphingomonadales</taxon>
        <taxon>Sphingopyxidaceae</taxon>
        <taxon>Flavisphingopyxis</taxon>
    </lineage>
</organism>
<dbReference type="CDD" id="cd00093">
    <property type="entry name" value="HTH_XRE"/>
    <property type="match status" value="1"/>
</dbReference>
<dbReference type="SMART" id="SM00530">
    <property type="entry name" value="HTH_XRE"/>
    <property type="match status" value="1"/>
</dbReference>
<evidence type="ECO:0000313" key="3">
    <source>
        <dbReference type="EMBL" id="TXC73946.1"/>
    </source>
</evidence>
<dbReference type="Pfam" id="PF13443">
    <property type="entry name" value="HTH_26"/>
    <property type="match status" value="1"/>
</dbReference>
<dbReference type="OrthoDB" id="407979at2"/>
<dbReference type="InterPro" id="IPR001387">
    <property type="entry name" value="Cro/C1-type_HTH"/>
</dbReference>
<dbReference type="AlphaFoldDB" id="A0A5C6UP98"/>
<reference evidence="3 4" key="1">
    <citation type="submission" date="2019-08" db="EMBL/GenBank/DDBJ databases">
        <title>Sphingorhabdus soil sp. nov., isolated from arctic soil.</title>
        <authorList>
            <person name="Liu Y."/>
        </authorList>
    </citation>
    <scope>NUCLEOTIDE SEQUENCE [LARGE SCALE GENOMIC DNA]</scope>
    <source>
        <strain evidence="3 4">D-2Q-5-6</strain>
    </source>
</reference>
<feature type="domain" description="HTH cro/C1-type" evidence="2">
    <location>
        <begin position="76"/>
        <end position="131"/>
    </location>
</feature>
<evidence type="ECO:0000313" key="4">
    <source>
        <dbReference type="Proteomes" id="UP000321129"/>
    </source>
</evidence>
<comment type="caution">
    <text evidence="3">The sequence shown here is derived from an EMBL/GenBank/DDBJ whole genome shotgun (WGS) entry which is preliminary data.</text>
</comment>
<proteinExistence type="predicted"/>
<dbReference type="GO" id="GO:0003677">
    <property type="term" value="F:DNA binding"/>
    <property type="evidence" value="ECO:0007669"/>
    <property type="project" value="InterPro"/>
</dbReference>
<dbReference type="Gene3D" id="1.10.260.40">
    <property type="entry name" value="lambda repressor-like DNA-binding domains"/>
    <property type="match status" value="1"/>
</dbReference>
<feature type="compositionally biased region" description="Basic residues" evidence="1">
    <location>
        <begin position="188"/>
        <end position="198"/>
    </location>
</feature>
<dbReference type="SUPFAM" id="SSF47413">
    <property type="entry name" value="lambda repressor-like DNA-binding domains"/>
    <property type="match status" value="1"/>
</dbReference>
<name>A0A5C6UP98_9SPHN</name>
<evidence type="ECO:0000256" key="1">
    <source>
        <dbReference type="SAM" id="MobiDB-lite"/>
    </source>
</evidence>
<feature type="region of interest" description="Disordered" evidence="1">
    <location>
        <begin position="166"/>
        <end position="198"/>
    </location>
</feature>
<protein>
    <submittedName>
        <fullName evidence="3">Helix-turn-helix transcriptional regulator</fullName>
    </submittedName>
</protein>
<dbReference type="InterPro" id="IPR010982">
    <property type="entry name" value="Lambda_DNA-bd_dom_sf"/>
</dbReference>
<sequence length="198" mass="20958">MTIDTKGDIAALLDRKVAPDANGNVTIPLAEYQALLDAAEDAADLAAAYAGRASIDADGGIPAEVDAAIRGGRHPIAAWRRYRKMTQADLAGATDLTQAGIARIEALDPGRGRAETLDAIAKALDAPRWTLEPAPTDDPAEITKRKIARAFDQANAVEGRFLRAGNAKSRAARHPRTGEFIDPSAAARIKKSPRGKED</sequence>
<accession>A0A5C6UP98</accession>